<organism evidence="2 3">
    <name type="scientific">Magnetospirillum fulvum MGU-K5</name>
    <dbReference type="NCBI Taxonomy" id="1316936"/>
    <lineage>
        <taxon>Bacteria</taxon>
        <taxon>Pseudomonadati</taxon>
        <taxon>Pseudomonadota</taxon>
        <taxon>Alphaproteobacteria</taxon>
        <taxon>Rhodospirillales</taxon>
        <taxon>Rhodospirillaceae</taxon>
        <taxon>Magnetospirillum</taxon>
    </lineage>
</organism>
<dbReference type="EMBL" id="AQPH01000014">
    <property type="protein sequence ID" value="EPY02448.1"/>
    <property type="molecule type" value="Genomic_DNA"/>
</dbReference>
<sequence length="260" mass="28274">MSEESKSHPHRAPSFMAAGAADGGSFEYRLQRTPVGVVILDAARKIRSVNPLARQLLLGRESTTPLYGVDILSLHPEGARAKVGWLIDCARDSADGVASLLVTTPMGSLVAKVTRLHTGPAPANIGYCMMFHAQGELQMGDTGEDGLGPLLKLPLMRGKGGVTTLIDVDQVACLTAQGHYAEAKTLSFTAFCPRPLADLERRLDPLTFVRVHRRHLVNIRHVLAAERDQGRLHLRLADPDSTLIPVSRDKIDLMRRLLAV</sequence>
<dbReference type="InterPro" id="IPR007492">
    <property type="entry name" value="LytTR_DNA-bd_dom"/>
</dbReference>
<protein>
    <recommendedName>
        <fullName evidence="1">HTH LytTR-type domain-containing protein</fullName>
    </recommendedName>
</protein>
<dbReference type="SMART" id="SM00850">
    <property type="entry name" value="LytTR"/>
    <property type="match status" value="1"/>
</dbReference>
<dbReference type="Pfam" id="PF04397">
    <property type="entry name" value="LytTR"/>
    <property type="match status" value="1"/>
</dbReference>
<dbReference type="Gene3D" id="2.40.50.1020">
    <property type="entry name" value="LytTr DNA-binding domain"/>
    <property type="match status" value="1"/>
</dbReference>
<name>S9SEE7_MAGFU</name>
<dbReference type="STRING" id="1316936.K678_05628"/>
<dbReference type="PROSITE" id="PS50930">
    <property type="entry name" value="HTH_LYTTR"/>
    <property type="match status" value="1"/>
</dbReference>
<gene>
    <name evidence="2" type="ORF">K678_05628</name>
</gene>
<accession>S9SEE7</accession>
<dbReference type="Proteomes" id="UP000015350">
    <property type="component" value="Unassembled WGS sequence"/>
</dbReference>
<dbReference type="eggNOG" id="COG3279">
    <property type="taxonomic scope" value="Bacteria"/>
</dbReference>
<dbReference type="RefSeq" id="WP_021131483.1">
    <property type="nucleotide sequence ID" value="NZ_AQPH01000014.1"/>
</dbReference>
<evidence type="ECO:0000313" key="2">
    <source>
        <dbReference type="EMBL" id="EPY02448.1"/>
    </source>
</evidence>
<proteinExistence type="predicted"/>
<dbReference type="GO" id="GO:0003677">
    <property type="term" value="F:DNA binding"/>
    <property type="evidence" value="ECO:0007669"/>
    <property type="project" value="InterPro"/>
</dbReference>
<dbReference type="AlphaFoldDB" id="S9SEE7"/>
<dbReference type="PATRIC" id="fig|1316936.3.peg.1128"/>
<comment type="caution">
    <text evidence="2">The sequence shown here is derived from an EMBL/GenBank/DDBJ whole genome shotgun (WGS) entry which is preliminary data.</text>
</comment>
<evidence type="ECO:0000259" key="1">
    <source>
        <dbReference type="PROSITE" id="PS50930"/>
    </source>
</evidence>
<feature type="domain" description="HTH LytTR-type" evidence="1">
    <location>
        <begin position="165"/>
        <end position="260"/>
    </location>
</feature>
<reference evidence="2 3" key="1">
    <citation type="submission" date="2013-04" db="EMBL/GenBank/DDBJ databases">
        <authorList>
            <person name="Kuznetsov B."/>
            <person name="Ivanovsky R."/>
        </authorList>
    </citation>
    <scope>NUCLEOTIDE SEQUENCE [LARGE SCALE GENOMIC DNA]</scope>
    <source>
        <strain evidence="2 3">MGU-K5</strain>
    </source>
</reference>
<evidence type="ECO:0000313" key="3">
    <source>
        <dbReference type="Proteomes" id="UP000015350"/>
    </source>
</evidence>